<gene>
    <name evidence="1" type="ORF">DERYTH_LOCUS26660</name>
</gene>
<feature type="non-terminal residue" evidence="1">
    <location>
        <position position="93"/>
    </location>
</feature>
<dbReference type="AlphaFoldDB" id="A0A9N9KCV8"/>
<feature type="non-terminal residue" evidence="1">
    <location>
        <position position="1"/>
    </location>
</feature>
<evidence type="ECO:0000313" key="1">
    <source>
        <dbReference type="EMBL" id="CAG8818663.1"/>
    </source>
</evidence>
<evidence type="ECO:0000313" key="2">
    <source>
        <dbReference type="Proteomes" id="UP000789405"/>
    </source>
</evidence>
<dbReference type="Proteomes" id="UP000789405">
    <property type="component" value="Unassembled WGS sequence"/>
</dbReference>
<organism evidence="1 2">
    <name type="scientific">Dentiscutata erythropus</name>
    <dbReference type="NCBI Taxonomy" id="1348616"/>
    <lineage>
        <taxon>Eukaryota</taxon>
        <taxon>Fungi</taxon>
        <taxon>Fungi incertae sedis</taxon>
        <taxon>Mucoromycota</taxon>
        <taxon>Glomeromycotina</taxon>
        <taxon>Glomeromycetes</taxon>
        <taxon>Diversisporales</taxon>
        <taxon>Gigasporaceae</taxon>
        <taxon>Dentiscutata</taxon>
    </lineage>
</organism>
<dbReference type="OrthoDB" id="10552845at2759"/>
<comment type="caution">
    <text evidence="1">The sequence shown here is derived from an EMBL/GenBank/DDBJ whole genome shotgun (WGS) entry which is preliminary data.</text>
</comment>
<proteinExistence type="predicted"/>
<protein>
    <submittedName>
        <fullName evidence="1">2761_t:CDS:1</fullName>
    </submittedName>
</protein>
<name>A0A9N9KCV8_9GLOM</name>
<reference evidence="1" key="1">
    <citation type="submission" date="2021-06" db="EMBL/GenBank/DDBJ databases">
        <authorList>
            <person name="Kallberg Y."/>
            <person name="Tangrot J."/>
            <person name="Rosling A."/>
        </authorList>
    </citation>
    <scope>NUCLEOTIDE SEQUENCE</scope>
    <source>
        <strain evidence="1">MA453B</strain>
    </source>
</reference>
<dbReference type="EMBL" id="CAJVPY010056853">
    <property type="protein sequence ID" value="CAG8818663.1"/>
    <property type="molecule type" value="Genomic_DNA"/>
</dbReference>
<keyword evidence="2" id="KW-1185">Reference proteome</keyword>
<accession>A0A9N9KCV8</accession>
<sequence>ESRGYGLVDYIVKIVRILMLLYEAKSEDMNKGTAQVFVQMHSAMEQQFLMVHITEEFTCNFIDNMKLEKKVLQYIAQILQAQAMTLDDDDKDS</sequence>